<name>A0AAP6BDR3_9ACTN</name>
<proteinExistence type="predicted"/>
<accession>A0AAP6BDR3</accession>
<feature type="transmembrane region" description="Helical" evidence="6">
    <location>
        <begin position="347"/>
        <end position="365"/>
    </location>
</feature>
<evidence type="ECO:0000313" key="8">
    <source>
        <dbReference type="EMBL" id="MDX2962879.1"/>
    </source>
</evidence>
<dbReference type="SUPFAM" id="SSF103473">
    <property type="entry name" value="MFS general substrate transporter"/>
    <property type="match status" value="1"/>
</dbReference>
<feature type="transmembrane region" description="Helical" evidence="6">
    <location>
        <begin position="82"/>
        <end position="99"/>
    </location>
</feature>
<dbReference type="CDD" id="cd17353">
    <property type="entry name" value="MFS_OFA_like"/>
    <property type="match status" value="1"/>
</dbReference>
<dbReference type="PANTHER" id="PTHR43385:SF1">
    <property type="entry name" value="RIBOFLAVIN TRANSPORTER RIBJ"/>
    <property type="match status" value="1"/>
</dbReference>
<keyword evidence="4 6" id="KW-1133">Transmembrane helix</keyword>
<dbReference type="GeneID" id="69808723"/>
<evidence type="ECO:0000256" key="4">
    <source>
        <dbReference type="ARBA" id="ARBA00022989"/>
    </source>
</evidence>
<evidence type="ECO:0000256" key="6">
    <source>
        <dbReference type="SAM" id="Phobius"/>
    </source>
</evidence>
<dbReference type="Proteomes" id="UP001282288">
    <property type="component" value="Unassembled WGS sequence"/>
</dbReference>
<dbReference type="InterPro" id="IPR011701">
    <property type="entry name" value="MFS"/>
</dbReference>
<dbReference type="EMBL" id="JARAWP010000016">
    <property type="protein sequence ID" value="MDX3021390.1"/>
    <property type="molecule type" value="Genomic_DNA"/>
</dbReference>
<feature type="transmembrane region" description="Helical" evidence="6">
    <location>
        <begin position="111"/>
        <end position="131"/>
    </location>
</feature>
<dbReference type="Pfam" id="PF07690">
    <property type="entry name" value="MFS_1"/>
    <property type="match status" value="1"/>
</dbReference>
<dbReference type="GO" id="GO:0022857">
    <property type="term" value="F:transmembrane transporter activity"/>
    <property type="evidence" value="ECO:0007669"/>
    <property type="project" value="InterPro"/>
</dbReference>
<comment type="subcellular location">
    <subcellularLocation>
        <location evidence="1">Cell membrane</location>
        <topology evidence="1">Multi-pass membrane protein</topology>
    </subcellularLocation>
</comment>
<evidence type="ECO:0000256" key="2">
    <source>
        <dbReference type="ARBA" id="ARBA00022448"/>
    </source>
</evidence>
<feature type="transmembrane region" description="Helical" evidence="6">
    <location>
        <begin position="137"/>
        <end position="160"/>
    </location>
</feature>
<evidence type="ECO:0000256" key="3">
    <source>
        <dbReference type="ARBA" id="ARBA00022692"/>
    </source>
</evidence>
<dbReference type="InterPro" id="IPR052983">
    <property type="entry name" value="MFS_Riboflavin_Transporter"/>
</dbReference>
<feature type="transmembrane region" description="Helical" evidence="6">
    <location>
        <begin position="207"/>
        <end position="226"/>
    </location>
</feature>
<dbReference type="EMBL" id="JARAWC010000018">
    <property type="protein sequence ID" value="MDX2962879.1"/>
    <property type="molecule type" value="Genomic_DNA"/>
</dbReference>
<keyword evidence="5 6" id="KW-0472">Membrane</keyword>
<protein>
    <submittedName>
        <fullName evidence="8">OFA family MFS transporter</fullName>
    </submittedName>
</protein>
<comment type="caution">
    <text evidence="8">The sequence shown here is derived from an EMBL/GenBank/DDBJ whole genome shotgun (WGS) entry which is preliminary data.</text>
</comment>
<evidence type="ECO:0000259" key="7">
    <source>
        <dbReference type="PROSITE" id="PS50850"/>
    </source>
</evidence>
<evidence type="ECO:0000313" key="9">
    <source>
        <dbReference type="EMBL" id="MDX3021390.1"/>
    </source>
</evidence>
<dbReference type="RefSeq" id="WP_158002814.1">
    <property type="nucleotide sequence ID" value="NZ_CP122369.1"/>
</dbReference>
<dbReference type="Gene3D" id="1.20.1250.20">
    <property type="entry name" value="MFS general substrate transporter like domains"/>
    <property type="match status" value="2"/>
</dbReference>
<feature type="transmembrane region" description="Helical" evidence="6">
    <location>
        <begin position="323"/>
        <end position="341"/>
    </location>
</feature>
<feature type="domain" description="Major facilitator superfamily (MFS) profile" evidence="7">
    <location>
        <begin position="40"/>
        <end position="434"/>
    </location>
</feature>
<reference evidence="8 10" key="1">
    <citation type="journal article" date="2023" name="Microb. Genom.">
        <title>Mesoterricola silvestris gen. nov., sp. nov., Mesoterricola sediminis sp. nov., Geothrix oryzae sp. nov., Geothrix edaphica sp. nov., Geothrix rubra sp. nov., and Geothrix limicola sp. nov., six novel members of Acidobacteriota isolated from soils.</title>
        <authorList>
            <person name="Weisberg A.J."/>
            <person name="Pearce E."/>
            <person name="Kramer C.G."/>
            <person name="Chang J.H."/>
            <person name="Clarke C.R."/>
        </authorList>
    </citation>
    <scope>NUCLEOTIDE SEQUENCE</scope>
    <source>
        <strain evidence="9 10">NB05-1H</strain>
        <strain evidence="8">NRRL_B-16521</strain>
    </source>
</reference>
<keyword evidence="3 6" id="KW-0812">Transmembrane</keyword>
<dbReference type="InterPro" id="IPR036259">
    <property type="entry name" value="MFS_trans_sf"/>
</dbReference>
<dbReference type="Proteomes" id="UP001272987">
    <property type="component" value="Unassembled WGS sequence"/>
</dbReference>
<dbReference type="AlphaFoldDB" id="A0AAP6BDR3"/>
<feature type="transmembrane region" description="Helical" evidence="6">
    <location>
        <begin position="172"/>
        <end position="195"/>
    </location>
</feature>
<keyword evidence="2" id="KW-0813">Transport</keyword>
<feature type="transmembrane region" description="Helical" evidence="6">
    <location>
        <begin position="291"/>
        <end position="311"/>
    </location>
</feature>
<feature type="transmembrane region" description="Helical" evidence="6">
    <location>
        <begin position="257"/>
        <end position="279"/>
    </location>
</feature>
<keyword evidence="10" id="KW-1185">Reference proteome</keyword>
<dbReference type="GO" id="GO:0005886">
    <property type="term" value="C:plasma membrane"/>
    <property type="evidence" value="ECO:0007669"/>
    <property type="project" value="UniProtKB-SubCell"/>
</dbReference>
<dbReference type="InterPro" id="IPR020846">
    <property type="entry name" value="MFS_dom"/>
</dbReference>
<feature type="transmembrane region" description="Helical" evidence="6">
    <location>
        <begin position="372"/>
        <end position="395"/>
    </location>
</feature>
<sequence length="437" mass="45314">MKSVIDRSREGQRYVRPDAARRVVVSVSMPVLMRRTRGRHRIWVAVAAVVFQLALGSVYSWSVFARALREPGSTFAFDATRATLPFSVAVGMVFVGTWCGGRLQERHGSRVTAMIGAGIYSAGIIACSAARDAADLWVLILCYGVVSGVGLGIGYIVPTALLQRWFPDKRGLITGISVGGFGLGPVLSAPVLAALVHRYETVPTQAFLPMGLLCAAMTLPAAWLFVNPPASASASVVVGRSVRPSFTGREALRSREWYLLATILFASALAGISLVSVLAPAAHAISGYDAGSAAALTAAAGVFNGVGRPLAGAISERAGRMRTFAVLLVVQGLALLALPWAHDPALFAVLVCAVSLANGGGFGTMPATAGDFFGVAHIGAVYGPMLVSWSLAGVIGPLTTAHLASDGYTTAFVTVGVVTLAAVVLTAITRPPAPRTT</sequence>
<evidence type="ECO:0000313" key="10">
    <source>
        <dbReference type="Proteomes" id="UP001272987"/>
    </source>
</evidence>
<evidence type="ECO:0000313" key="11">
    <source>
        <dbReference type="Proteomes" id="UP001282288"/>
    </source>
</evidence>
<feature type="transmembrane region" description="Helical" evidence="6">
    <location>
        <begin position="407"/>
        <end position="428"/>
    </location>
</feature>
<feature type="transmembrane region" description="Helical" evidence="6">
    <location>
        <begin position="42"/>
        <end position="62"/>
    </location>
</feature>
<dbReference type="PANTHER" id="PTHR43385">
    <property type="entry name" value="RIBOFLAVIN TRANSPORTER RIBJ"/>
    <property type="match status" value="1"/>
</dbReference>
<dbReference type="PROSITE" id="PS50850">
    <property type="entry name" value="MFS"/>
    <property type="match status" value="1"/>
</dbReference>
<evidence type="ECO:0000256" key="1">
    <source>
        <dbReference type="ARBA" id="ARBA00004651"/>
    </source>
</evidence>
<evidence type="ECO:0000256" key="5">
    <source>
        <dbReference type="ARBA" id="ARBA00023136"/>
    </source>
</evidence>
<organism evidence="8 11">
    <name type="scientific">Streptomyces acidiscabies</name>
    <dbReference type="NCBI Taxonomy" id="42234"/>
    <lineage>
        <taxon>Bacteria</taxon>
        <taxon>Bacillati</taxon>
        <taxon>Actinomycetota</taxon>
        <taxon>Actinomycetes</taxon>
        <taxon>Kitasatosporales</taxon>
        <taxon>Streptomycetaceae</taxon>
        <taxon>Streptomyces</taxon>
    </lineage>
</organism>
<gene>
    <name evidence="8" type="ORF">PV399_24630</name>
    <name evidence="9" type="ORF">PV666_26365</name>
</gene>